<dbReference type="Proteomes" id="UP000324222">
    <property type="component" value="Unassembled WGS sequence"/>
</dbReference>
<reference evidence="1 2" key="1">
    <citation type="submission" date="2019-05" db="EMBL/GenBank/DDBJ databases">
        <title>Another draft genome of Portunus trituberculatus and its Hox gene families provides insights of decapod evolution.</title>
        <authorList>
            <person name="Jeong J.-H."/>
            <person name="Song I."/>
            <person name="Kim S."/>
            <person name="Choi T."/>
            <person name="Kim D."/>
            <person name="Ryu S."/>
            <person name="Kim W."/>
        </authorList>
    </citation>
    <scope>NUCLEOTIDE SEQUENCE [LARGE SCALE GENOMIC DNA]</scope>
    <source>
        <tissue evidence="1">Muscle</tissue>
    </source>
</reference>
<keyword evidence="2" id="KW-1185">Reference proteome</keyword>
<gene>
    <name evidence="1" type="ORF">E2C01_020917</name>
</gene>
<protein>
    <submittedName>
        <fullName evidence="1">Uncharacterized protein</fullName>
    </submittedName>
</protein>
<comment type="caution">
    <text evidence="1">The sequence shown here is derived from an EMBL/GenBank/DDBJ whole genome shotgun (WGS) entry which is preliminary data.</text>
</comment>
<accession>A0A5B7E1V8</accession>
<dbReference type="EMBL" id="VSRR010001795">
    <property type="protein sequence ID" value="MPC27738.1"/>
    <property type="molecule type" value="Genomic_DNA"/>
</dbReference>
<sequence>MRRSKYNVWVTLWRSAAVTVRPAMVFRLRTDQTASPCVSEDVRNFDSYYMAILFDGMEVTTTTTTTITTSSTTTITTSTHHHHHYHHNHLHTPPPPPLLLILH</sequence>
<organism evidence="1 2">
    <name type="scientific">Portunus trituberculatus</name>
    <name type="common">Swimming crab</name>
    <name type="synonym">Neptunus trituberculatus</name>
    <dbReference type="NCBI Taxonomy" id="210409"/>
    <lineage>
        <taxon>Eukaryota</taxon>
        <taxon>Metazoa</taxon>
        <taxon>Ecdysozoa</taxon>
        <taxon>Arthropoda</taxon>
        <taxon>Crustacea</taxon>
        <taxon>Multicrustacea</taxon>
        <taxon>Malacostraca</taxon>
        <taxon>Eumalacostraca</taxon>
        <taxon>Eucarida</taxon>
        <taxon>Decapoda</taxon>
        <taxon>Pleocyemata</taxon>
        <taxon>Brachyura</taxon>
        <taxon>Eubrachyura</taxon>
        <taxon>Portunoidea</taxon>
        <taxon>Portunidae</taxon>
        <taxon>Portuninae</taxon>
        <taxon>Portunus</taxon>
    </lineage>
</organism>
<evidence type="ECO:0000313" key="1">
    <source>
        <dbReference type="EMBL" id="MPC27738.1"/>
    </source>
</evidence>
<name>A0A5B7E1V8_PORTR</name>
<dbReference type="AlphaFoldDB" id="A0A5B7E1V8"/>
<proteinExistence type="predicted"/>
<evidence type="ECO:0000313" key="2">
    <source>
        <dbReference type="Proteomes" id="UP000324222"/>
    </source>
</evidence>